<evidence type="ECO:0000256" key="1">
    <source>
        <dbReference type="SAM" id="Phobius"/>
    </source>
</evidence>
<accession>A0A423PQP8</accession>
<keyword evidence="1" id="KW-0472">Membrane</keyword>
<dbReference type="Proteomes" id="UP000283993">
    <property type="component" value="Unassembled WGS sequence"/>
</dbReference>
<keyword evidence="1" id="KW-1133">Transmembrane helix</keyword>
<reference evidence="2 3" key="1">
    <citation type="submission" date="2013-10" db="EMBL/GenBank/DDBJ databases">
        <title>Salinisphaera orenii MK-B5 Genome Sequencing.</title>
        <authorList>
            <person name="Lai Q."/>
            <person name="Li C."/>
            <person name="Shao Z."/>
        </authorList>
    </citation>
    <scope>NUCLEOTIDE SEQUENCE [LARGE SCALE GENOMIC DNA]</scope>
    <source>
        <strain evidence="2 3">MK-B5</strain>
    </source>
</reference>
<proteinExistence type="predicted"/>
<name>A0A423PQP8_9GAMM</name>
<comment type="caution">
    <text evidence="2">The sequence shown here is derived from an EMBL/GenBank/DDBJ whole genome shotgun (WGS) entry which is preliminary data.</text>
</comment>
<keyword evidence="1" id="KW-0812">Transmembrane</keyword>
<protein>
    <submittedName>
        <fullName evidence="2">Uncharacterized protein</fullName>
    </submittedName>
</protein>
<sequence length="241" mass="26368">MPMGLFNLPAPLFNIVDAGMAGVLPAAARLAVWAAIGAIGTMLLYKMLSPQARIGEAKRRAKAARQRLNAFDGDFADAGPLIRDQFASAFRHVGLVVPGTMLAVLPLLCLLLWAETHYGQALPEPGQAPAITITPAEGFTGEWRAADEAPHVRVTRNGETIADIAMVAPVGVVTKQPWWHWLAANPLGYLPDDAAVEQIRIQLPERHYLSFGPDWMRGWLAIFIPVMFIVSLAIYRWAKIE</sequence>
<keyword evidence="3" id="KW-1185">Reference proteome</keyword>
<evidence type="ECO:0000313" key="3">
    <source>
        <dbReference type="Proteomes" id="UP000283993"/>
    </source>
</evidence>
<organism evidence="2 3">
    <name type="scientific">Salinisphaera orenii MK-B5</name>
    <dbReference type="NCBI Taxonomy" id="856730"/>
    <lineage>
        <taxon>Bacteria</taxon>
        <taxon>Pseudomonadati</taxon>
        <taxon>Pseudomonadota</taxon>
        <taxon>Gammaproteobacteria</taxon>
        <taxon>Salinisphaerales</taxon>
        <taxon>Salinisphaeraceae</taxon>
        <taxon>Salinisphaera</taxon>
    </lineage>
</organism>
<feature type="transmembrane region" description="Helical" evidence="1">
    <location>
        <begin position="20"/>
        <end position="45"/>
    </location>
</feature>
<feature type="transmembrane region" description="Helical" evidence="1">
    <location>
        <begin position="93"/>
        <end position="114"/>
    </location>
</feature>
<feature type="transmembrane region" description="Helical" evidence="1">
    <location>
        <begin position="218"/>
        <end position="238"/>
    </location>
</feature>
<dbReference type="AlphaFoldDB" id="A0A423PQP8"/>
<gene>
    <name evidence="2" type="ORF">SAOR_07400</name>
</gene>
<evidence type="ECO:0000313" key="2">
    <source>
        <dbReference type="EMBL" id="ROO27841.1"/>
    </source>
</evidence>
<dbReference type="EMBL" id="AYKH01000012">
    <property type="protein sequence ID" value="ROO27841.1"/>
    <property type="molecule type" value="Genomic_DNA"/>
</dbReference>